<gene>
    <name evidence="9" type="ORF">J2T57_000693</name>
</gene>
<dbReference type="InterPro" id="IPR023927">
    <property type="entry name" value="SbnA"/>
</dbReference>
<comment type="subunit">
    <text evidence="3">Homodimer.</text>
</comment>
<evidence type="ECO:0000256" key="4">
    <source>
        <dbReference type="ARBA" id="ARBA00012681"/>
    </source>
</evidence>
<dbReference type="GO" id="GO:0004124">
    <property type="term" value="F:cysteine synthase activity"/>
    <property type="evidence" value="ECO:0007669"/>
    <property type="project" value="UniProtKB-EC"/>
</dbReference>
<keyword evidence="6" id="KW-0663">Pyridoxal phosphate</keyword>
<comment type="cofactor">
    <cofactor evidence="1">
        <name>pyridoxal 5'-phosphate</name>
        <dbReference type="ChEBI" id="CHEBI:597326"/>
    </cofactor>
</comment>
<accession>A0AAE3KAJ0</accession>
<evidence type="ECO:0000313" key="9">
    <source>
        <dbReference type="EMBL" id="MCP1673594.1"/>
    </source>
</evidence>
<comment type="caution">
    <text evidence="9">The sequence shown here is derived from an EMBL/GenBank/DDBJ whole genome shotgun (WGS) entry which is preliminary data.</text>
</comment>
<sequence length="350" mass="38228">MTLEAGVLSTIGNTPLVVLKNLYPTASTVIYGKLEMLNPGGSTKDRTALLMLSKAMENGEIDHNTTVIESSSGNMAIGLALICRYFNLNLIVVTDPKINQHTIAILQAYGAHIDRVTEADPGGNYINKRLARVRHLRNAIPNSYWPNQYSNALNPQAHHQTMSEIVASCPEPPDYILVATGTCGTLMGCASYVREHHLKTKIVAVDAMGSTIFGHSKGRRLIPGHGSGRKSDFLDESCIEYVFRMSDHDCVVGCRRLLQRESILAGGSAGAVVMAAEKIQPLVPKHSTCALIFSDSGERYLDTVYNDSWVEETFHTKHKTEPVQSGPICISKSRPEVVEKHDTLAAQQAT</sequence>
<dbReference type="InterPro" id="IPR050214">
    <property type="entry name" value="Cys_Synth/Cystath_Beta-Synth"/>
</dbReference>
<dbReference type="SUPFAM" id="SSF53686">
    <property type="entry name" value="Tryptophan synthase beta subunit-like PLP-dependent enzymes"/>
    <property type="match status" value="1"/>
</dbReference>
<dbReference type="CDD" id="cd01561">
    <property type="entry name" value="CBS_like"/>
    <property type="match status" value="1"/>
</dbReference>
<keyword evidence="10" id="KW-1185">Reference proteome</keyword>
<evidence type="ECO:0000256" key="1">
    <source>
        <dbReference type="ARBA" id="ARBA00001933"/>
    </source>
</evidence>
<dbReference type="PANTHER" id="PTHR10314">
    <property type="entry name" value="CYSTATHIONINE BETA-SYNTHASE"/>
    <property type="match status" value="1"/>
</dbReference>
<dbReference type="AlphaFoldDB" id="A0AAE3KAJ0"/>
<protein>
    <recommendedName>
        <fullName evidence="4">cysteine synthase</fullName>
        <ecNumber evidence="4">2.5.1.47</ecNumber>
    </recommendedName>
</protein>
<proteinExistence type="predicted"/>
<reference evidence="9" key="1">
    <citation type="submission" date="2022-03" db="EMBL/GenBank/DDBJ databases">
        <title>Genomic Encyclopedia of Type Strains, Phase III (KMG-III): the genomes of soil and plant-associated and newly described type strains.</title>
        <authorList>
            <person name="Whitman W."/>
        </authorList>
    </citation>
    <scope>NUCLEOTIDE SEQUENCE</scope>
    <source>
        <strain evidence="9">ANL 6-2</strain>
    </source>
</reference>
<evidence type="ECO:0000256" key="6">
    <source>
        <dbReference type="ARBA" id="ARBA00022898"/>
    </source>
</evidence>
<evidence type="ECO:0000256" key="3">
    <source>
        <dbReference type="ARBA" id="ARBA00011738"/>
    </source>
</evidence>
<evidence type="ECO:0000313" key="10">
    <source>
        <dbReference type="Proteomes" id="UP001205843"/>
    </source>
</evidence>
<dbReference type="Gene3D" id="3.40.50.1100">
    <property type="match status" value="2"/>
</dbReference>
<dbReference type="Pfam" id="PF00291">
    <property type="entry name" value="PALP"/>
    <property type="match status" value="1"/>
</dbReference>
<evidence type="ECO:0000256" key="5">
    <source>
        <dbReference type="ARBA" id="ARBA00022679"/>
    </source>
</evidence>
<dbReference type="InterPro" id="IPR036052">
    <property type="entry name" value="TrpB-like_PALP_sf"/>
</dbReference>
<dbReference type="InterPro" id="IPR001926">
    <property type="entry name" value="TrpB-like_PALP"/>
</dbReference>
<keyword evidence="5 9" id="KW-0808">Transferase</keyword>
<feature type="domain" description="Tryptophan synthase beta chain-like PALP" evidence="8">
    <location>
        <begin position="9"/>
        <end position="295"/>
    </location>
</feature>
<evidence type="ECO:0000256" key="7">
    <source>
        <dbReference type="ARBA" id="ARBA00047931"/>
    </source>
</evidence>
<comment type="pathway">
    <text evidence="2">Amino-acid biosynthesis; L-cysteine biosynthesis; L-cysteine from L-serine: step 2/2.</text>
</comment>
<dbReference type="Proteomes" id="UP001205843">
    <property type="component" value="Unassembled WGS sequence"/>
</dbReference>
<comment type="catalytic activity">
    <reaction evidence="7">
        <text>O-acetyl-L-serine + hydrogen sulfide = L-cysteine + acetate</text>
        <dbReference type="Rhea" id="RHEA:14829"/>
        <dbReference type="ChEBI" id="CHEBI:29919"/>
        <dbReference type="ChEBI" id="CHEBI:30089"/>
        <dbReference type="ChEBI" id="CHEBI:35235"/>
        <dbReference type="ChEBI" id="CHEBI:58340"/>
        <dbReference type="EC" id="2.5.1.47"/>
    </reaction>
</comment>
<organism evidence="9 10">
    <name type="scientific">Natronocella acetinitrilica</name>
    <dbReference type="NCBI Taxonomy" id="414046"/>
    <lineage>
        <taxon>Bacteria</taxon>
        <taxon>Pseudomonadati</taxon>
        <taxon>Pseudomonadota</taxon>
        <taxon>Gammaproteobacteria</taxon>
        <taxon>Chromatiales</taxon>
        <taxon>Ectothiorhodospiraceae</taxon>
        <taxon>Natronocella</taxon>
    </lineage>
</organism>
<dbReference type="EC" id="2.5.1.47" evidence="4"/>
<name>A0AAE3KAJ0_9GAMM</name>
<evidence type="ECO:0000259" key="8">
    <source>
        <dbReference type="Pfam" id="PF00291"/>
    </source>
</evidence>
<evidence type="ECO:0000256" key="2">
    <source>
        <dbReference type="ARBA" id="ARBA00004962"/>
    </source>
</evidence>
<dbReference type="EMBL" id="JALJXV010000002">
    <property type="protein sequence ID" value="MCP1673594.1"/>
    <property type="molecule type" value="Genomic_DNA"/>
</dbReference>
<dbReference type="NCBIfam" id="TIGR03945">
    <property type="entry name" value="PLP_SbnA_fam"/>
    <property type="match status" value="1"/>
</dbReference>
<dbReference type="RefSeq" id="WP_253474273.1">
    <property type="nucleotide sequence ID" value="NZ_JALJXV010000002.1"/>
</dbReference>